<dbReference type="STRING" id="86166.TAGGR_2330"/>
<dbReference type="AlphaFoldDB" id="A0A0U9HX24"/>
<gene>
    <name evidence="3" type="ORF">TAGGR_2330</name>
</gene>
<dbReference type="PRINTS" id="PR01438">
    <property type="entry name" value="UNVRSLSTRESS"/>
</dbReference>
<feature type="domain" description="UspA" evidence="2">
    <location>
        <begin position="151"/>
        <end position="274"/>
    </location>
</feature>
<evidence type="ECO:0000256" key="1">
    <source>
        <dbReference type="ARBA" id="ARBA00008791"/>
    </source>
</evidence>
<dbReference type="Gene3D" id="3.40.50.620">
    <property type="entry name" value="HUPs"/>
    <property type="match status" value="2"/>
</dbReference>
<dbReference type="Pfam" id="PF00582">
    <property type="entry name" value="Usp"/>
    <property type="match status" value="2"/>
</dbReference>
<name>A0A0U9HX24_9BACT</name>
<evidence type="ECO:0000313" key="3">
    <source>
        <dbReference type="EMBL" id="GAQ95437.1"/>
    </source>
</evidence>
<dbReference type="CDD" id="cd00293">
    <property type="entry name" value="USP-like"/>
    <property type="match status" value="2"/>
</dbReference>
<dbReference type="SUPFAM" id="SSF52402">
    <property type="entry name" value="Adenine nucleotide alpha hydrolases-like"/>
    <property type="match status" value="2"/>
</dbReference>
<dbReference type="PANTHER" id="PTHR46268">
    <property type="entry name" value="STRESS RESPONSE PROTEIN NHAX"/>
    <property type="match status" value="1"/>
</dbReference>
<reference evidence="4" key="1">
    <citation type="submission" date="2016-01" db="EMBL/GenBank/DDBJ databases">
        <title>Draft genome sequence of Thermodesulfovibrio aggregans strain TGE-P1.</title>
        <authorList>
            <person name="Sekiguchi Y."/>
            <person name="Ohashi A."/>
            <person name="Matsuura N."/>
            <person name="Tourlousse M.D."/>
        </authorList>
    </citation>
    <scope>NUCLEOTIDE SEQUENCE [LARGE SCALE GENOMIC DNA]</scope>
    <source>
        <strain evidence="4">TGE-P1</strain>
    </source>
</reference>
<dbReference type="RefSeq" id="WP_059176871.1">
    <property type="nucleotide sequence ID" value="NZ_BCNO01000002.1"/>
</dbReference>
<organism evidence="3 4">
    <name type="scientific">Thermodesulfovibrio aggregans</name>
    <dbReference type="NCBI Taxonomy" id="86166"/>
    <lineage>
        <taxon>Bacteria</taxon>
        <taxon>Pseudomonadati</taxon>
        <taxon>Nitrospirota</taxon>
        <taxon>Thermodesulfovibrionia</taxon>
        <taxon>Thermodesulfovibrionales</taxon>
        <taxon>Thermodesulfovibrionaceae</taxon>
        <taxon>Thermodesulfovibrio</taxon>
    </lineage>
</organism>
<protein>
    <recommendedName>
        <fullName evidence="2">UspA domain-containing protein</fullName>
    </recommendedName>
</protein>
<dbReference type="InterPro" id="IPR006015">
    <property type="entry name" value="Universal_stress_UspA"/>
</dbReference>
<dbReference type="PANTHER" id="PTHR46268:SF6">
    <property type="entry name" value="UNIVERSAL STRESS PROTEIN UP12"/>
    <property type="match status" value="1"/>
</dbReference>
<keyword evidence="4" id="KW-1185">Reference proteome</keyword>
<proteinExistence type="inferred from homology"/>
<sequence length="276" mass="29153">MAIGACPLTKLDKILVATDGSEAAKFAAQAAVDLAKPCSSTVYAICVAEVPIFAAEFVETLPQLIDTLEKRANQALDEVKTIADKAGVKCETISYTGPEPYKYIIDEAIKNSVDLIILGKKGVMLGAVGKKVIGNAPCKVLVVPVGATLNFDKILLATDGSVYSNVAAQEAIGAAKRFGSELIAVSVAKRDSDVVYAEEAVKAVKEVAEREGLKIQTIVAKGEPFEQIVDTANKNSVGLVVMGTYGKTGIEKFFMGSVTDRVIGTIARPVMVVRKK</sequence>
<comment type="caution">
    <text evidence="3">The sequence shown here is derived from an EMBL/GenBank/DDBJ whole genome shotgun (WGS) entry which is preliminary data.</text>
</comment>
<comment type="similarity">
    <text evidence="1">Belongs to the universal stress protein A family.</text>
</comment>
<accession>A0A0U9HX24</accession>
<feature type="domain" description="UspA" evidence="2">
    <location>
        <begin position="12"/>
        <end position="144"/>
    </location>
</feature>
<evidence type="ECO:0000259" key="2">
    <source>
        <dbReference type="Pfam" id="PF00582"/>
    </source>
</evidence>
<dbReference type="InterPro" id="IPR006016">
    <property type="entry name" value="UspA"/>
</dbReference>
<dbReference type="InterPro" id="IPR014729">
    <property type="entry name" value="Rossmann-like_a/b/a_fold"/>
</dbReference>
<dbReference type="OrthoDB" id="5564966at2"/>
<dbReference type="Proteomes" id="UP000054976">
    <property type="component" value="Unassembled WGS sequence"/>
</dbReference>
<dbReference type="EMBL" id="BCNO01000002">
    <property type="protein sequence ID" value="GAQ95437.1"/>
    <property type="molecule type" value="Genomic_DNA"/>
</dbReference>
<evidence type="ECO:0000313" key="4">
    <source>
        <dbReference type="Proteomes" id="UP000054976"/>
    </source>
</evidence>